<evidence type="ECO:0000256" key="4">
    <source>
        <dbReference type="ARBA" id="ARBA00022723"/>
    </source>
</evidence>
<feature type="domain" description="2Fe-2S ferredoxin-type" evidence="9">
    <location>
        <begin position="5"/>
        <end position="94"/>
    </location>
</feature>
<dbReference type="SUPFAM" id="SSF54292">
    <property type="entry name" value="2Fe-2S ferredoxin-like"/>
    <property type="match status" value="1"/>
</dbReference>
<protein>
    <recommendedName>
        <fullName evidence="9">2Fe-2S ferredoxin-type domain-containing protein</fullName>
    </recommendedName>
</protein>
<dbReference type="InterPro" id="IPR012675">
    <property type="entry name" value="Beta-grasp_dom_sf"/>
</dbReference>
<gene>
    <name evidence="10" type="ORF">S03H2_09153</name>
</gene>
<sequence length="107" mass="11654">MNKKYKVKFFPFESTVSVSSGTSILDAARKANLPLKVTCGAKGTCGDCVIRVLSGTYQSKHSAALSEELIRQGYALACQTEVNDNLTIQLPQFQELSIKIVSGSEFF</sequence>
<comment type="similarity">
    <text evidence="1">Belongs to the 2Fe2S plant-type ferredoxin family.</text>
</comment>
<dbReference type="EMBL" id="BARU01004595">
    <property type="protein sequence ID" value="GAH21903.1"/>
    <property type="molecule type" value="Genomic_DNA"/>
</dbReference>
<reference evidence="10" key="1">
    <citation type="journal article" date="2014" name="Front. Microbiol.">
        <title>High frequency of phylogenetically diverse reductive dehalogenase-homologous genes in deep subseafloor sedimentary metagenomes.</title>
        <authorList>
            <person name="Kawai M."/>
            <person name="Futagami T."/>
            <person name="Toyoda A."/>
            <person name="Takaki Y."/>
            <person name="Nishi S."/>
            <person name="Hori S."/>
            <person name="Arai W."/>
            <person name="Tsubouchi T."/>
            <person name="Morono Y."/>
            <person name="Uchiyama I."/>
            <person name="Ito T."/>
            <person name="Fujiyama A."/>
            <person name="Inagaki F."/>
            <person name="Takami H."/>
        </authorList>
    </citation>
    <scope>NUCLEOTIDE SEQUENCE</scope>
    <source>
        <strain evidence="10">Expedition CK06-06</strain>
    </source>
</reference>
<dbReference type="PANTHER" id="PTHR43112">
    <property type="entry name" value="FERREDOXIN"/>
    <property type="match status" value="1"/>
</dbReference>
<dbReference type="Pfam" id="PF00111">
    <property type="entry name" value="Fer2"/>
    <property type="match status" value="1"/>
</dbReference>
<evidence type="ECO:0000256" key="5">
    <source>
        <dbReference type="ARBA" id="ARBA00022982"/>
    </source>
</evidence>
<keyword evidence="3" id="KW-0001">2Fe-2S</keyword>
<evidence type="ECO:0000256" key="2">
    <source>
        <dbReference type="ARBA" id="ARBA00022448"/>
    </source>
</evidence>
<keyword evidence="4" id="KW-0479">Metal-binding</keyword>
<dbReference type="GO" id="GO:0046872">
    <property type="term" value="F:metal ion binding"/>
    <property type="evidence" value="ECO:0007669"/>
    <property type="project" value="UniProtKB-KW"/>
</dbReference>
<keyword evidence="5" id="KW-0249">Electron transport</keyword>
<dbReference type="PROSITE" id="PS51085">
    <property type="entry name" value="2FE2S_FER_2"/>
    <property type="match status" value="1"/>
</dbReference>
<dbReference type="CDD" id="cd00207">
    <property type="entry name" value="fer2"/>
    <property type="match status" value="1"/>
</dbReference>
<keyword evidence="6" id="KW-0408">Iron</keyword>
<dbReference type="InterPro" id="IPR036010">
    <property type="entry name" value="2Fe-2S_ferredoxin-like_sf"/>
</dbReference>
<dbReference type="PANTHER" id="PTHR43112:SF3">
    <property type="entry name" value="FERREDOXIN-2, CHLOROPLASTIC"/>
    <property type="match status" value="1"/>
</dbReference>
<comment type="cofactor">
    <cofactor evidence="8">
        <name>[2Fe-2S] cluster</name>
        <dbReference type="ChEBI" id="CHEBI:190135"/>
    </cofactor>
</comment>
<evidence type="ECO:0000256" key="3">
    <source>
        <dbReference type="ARBA" id="ARBA00022714"/>
    </source>
</evidence>
<evidence type="ECO:0000256" key="8">
    <source>
        <dbReference type="ARBA" id="ARBA00034078"/>
    </source>
</evidence>
<keyword evidence="2" id="KW-0813">Transport</keyword>
<name>X1FM99_9ZZZZ</name>
<feature type="non-terminal residue" evidence="10">
    <location>
        <position position="107"/>
    </location>
</feature>
<organism evidence="10">
    <name type="scientific">marine sediment metagenome</name>
    <dbReference type="NCBI Taxonomy" id="412755"/>
    <lineage>
        <taxon>unclassified sequences</taxon>
        <taxon>metagenomes</taxon>
        <taxon>ecological metagenomes</taxon>
    </lineage>
</organism>
<dbReference type="InterPro" id="IPR001041">
    <property type="entry name" value="2Fe-2S_ferredoxin-type"/>
</dbReference>
<dbReference type="GO" id="GO:0051537">
    <property type="term" value="F:2 iron, 2 sulfur cluster binding"/>
    <property type="evidence" value="ECO:0007669"/>
    <property type="project" value="UniProtKB-KW"/>
</dbReference>
<evidence type="ECO:0000313" key="10">
    <source>
        <dbReference type="EMBL" id="GAH21903.1"/>
    </source>
</evidence>
<dbReference type="Gene3D" id="3.10.20.30">
    <property type="match status" value="1"/>
</dbReference>
<dbReference type="AlphaFoldDB" id="X1FM99"/>
<comment type="caution">
    <text evidence="10">The sequence shown here is derived from an EMBL/GenBank/DDBJ whole genome shotgun (WGS) entry which is preliminary data.</text>
</comment>
<evidence type="ECO:0000256" key="6">
    <source>
        <dbReference type="ARBA" id="ARBA00023004"/>
    </source>
</evidence>
<accession>X1FM99</accession>
<evidence type="ECO:0000256" key="1">
    <source>
        <dbReference type="ARBA" id="ARBA00007874"/>
    </source>
</evidence>
<proteinExistence type="inferred from homology"/>
<evidence type="ECO:0000256" key="7">
    <source>
        <dbReference type="ARBA" id="ARBA00023014"/>
    </source>
</evidence>
<evidence type="ECO:0000259" key="9">
    <source>
        <dbReference type="PROSITE" id="PS51085"/>
    </source>
</evidence>
<keyword evidence="7" id="KW-0411">Iron-sulfur</keyword>